<sequence length="252" mass="26686">MSHPRLRPGLHVVRRDDDHLQVGVDPPWRVVLPDQPDVRRLLDDLVSGRPARPDSPAAHRALADLHRAGLLVEPVVRRGAVRVAVEGGGVTAAEAVRILRAAGGEVVAAEDAEVALVVADGEPRRTDVDTHLRDGRTHVVVGAAPSGFTVGPFVVPGWTACLRCVDAHRGQHDPRRAVVVEQVGGLAGEAHDAGLTALVAAWAVRDVLSYAEGGRPSTWSATVTIGPDLAPRTDSWLRHPHCGCSWAEGLVG</sequence>
<keyword evidence="2" id="KW-1185">Reference proteome</keyword>
<reference evidence="2" key="1">
    <citation type="journal article" date="2019" name="Int. J. Syst. Evol. Microbiol.">
        <title>The Global Catalogue of Microorganisms (GCM) 10K type strain sequencing project: providing services to taxonomists for standard genome sequencing and annotation.</title>
        <authorList>
            <consortium name="The Broad Institute Genomics Platform"/>
            <consortium name="The Broad Institute Genome Sequencing Center for Infectious Disease"/>
            <person name="Wu L."/>
            <person name="Ma J."/>
        </authorList>
    </citation>
    <scope>NUCLEOTIDE SEQUENCE [LARGE SCALE GENOMIC DNA]</scope>
    <source>
        <strain evidence="2">KACC 13778</strain>
    </source>
</reference>
<dbReference type="Gene3D" id="3.40.50.720">
    <property type="entry name" value="NAD(P)-binding Rossmann-like Domain"/>
    <property type="match status" value="1"/>
</dbReference>
<dbReference type="Proteomes" id="UP001595956">
    <property type="component" value="Unassembled WGS sequence"/>
</dbReference>
<name>A0ABW0N640_9ACTN</name>
<evidence type="ECO:0000313" key="1">
    <source>
        <dbReference type="EMBL" id="MFC5494983.1"/>
    </source>
</evidence>
<organism evidence="1 2">
    <name type="scientific">Nocardioides caricicola</name>
    <dbReference type="NCBI Taxonomy" id="634770"/>
    <lineage>
        <taxon>Bacteria</taxon>
        <taxon>Bacillati</taxon>
        <taxon>Actinomycetota</taxon>
        <taxon>Actinomycetes</taxon>
        <taxon>Propionibacteriales</taxon>
        <taxon>Nocardioidaceae</taxon>
        <taxon>Nocardioides</taxon>
    </lineage>
</organism>
<comment type="caution">
    <text evidence="1">The sequence shown here is derived from an EMBL/GenBank/DDBJ whole genome shotgun (WGS) entry which is preliminary data.</text>
</comment>
<evidence type="ECO:0000313" key="2">
    <source>
        <dbReference type="Proteomes" id="UP001595956"/>
    </source>
</evidence>
<gene>
    <name evidence="1" type="ORF">ACFPKY_17865</name>
</gene>
<evidence type="ECO:0008006" key="3">
    <source>
        <dbReference type="Google" id="ProtNLM"/>
    </source>
</evidence>
<proteinExistence type="predicted"/>
<accession>A0ABW0N640</accession>
<dbReference type="EMBL" id="JBHSMD010000006">
    <property type="protein sequence ID" value="MFC5494983.1"/>
    <property type="molecule type" value="Genomic_DNA"/>
</dbReference>
<protein>
    <recommendedName>
        <fullName evidence="3">Bacteriocin biosynthesis cyclodehydratase domain-containing protein</fullName>
    </recommendedName>
</protein>
<dbReference type="RefSeq" id="WP_345174395.1">
    <property type="nucleotide sequence ID" value="NZ_BAABFQ010000005.1"/>
</dbReference>